<dbReference type="STRING" id="1328314.Achr_14880"/>
<dbReference type="Gene3D" id="1.10.520.40">
    <property type="entry name" value="CRISPR-associated protein Cse2"/>
    <property type="match status" value="1"/>
</dbReference>
<organism evidence="1 2">
    <name type="scientific">Azotobacter chroococcum NCIMB 8003</name>
    <dbReference type="NCBI Taxonomy" id="1328314"/>
    <lineage>
        <taxon>Bacteria</taxon>
        <taxon>Pseudomonadati</taxon>
        <taxon>Pseudomonadota</taxon>
        <taxon>Gammaproteobacteria</taxon>
        <taxon>Pseudomonadales</taxon>
        <taxon>Pseudomonadaceae</taxon>
        <taxon>Azotobacter</taxon>
    </lineage>
</organism>
<dbReference type="Proteomes" id="UP000068210">
    <property type="component" value="Chromosome"/>
</dbReference>
<dbReference type="EMBL" id="CP010415">
    <property type="protein sequence ID" value="AJE20953.1"/>
    <property type="molecule type" value="Genomic_DNA"/>
</dbReference>
<sequence>MRPRKPSLNEAQRRWVCDWWRALQPREPGSEPLPGALTGLGRGDRARLRRCTDTDELLLEPASHLLARWLIALGLADVPASYERLARVAGVLAKVKVDVRDGLSLARHLGNASGAERAPMSELRFKRLQRTRAPDDLYLQWLRAVQLADGRADVAQLADDLLTWQLELEQSAARASDGVRFRWAYDYYLNARDRAAAEEPEVDKEMTA</sequence>
<reference evidence="1 2" key="1">
    <citation type="journal article" date="2015" name="PLoS ONE">
        <title>Azotobacter Genomes: The Genome of Azotobacter chroococcum NCIMB 8003 (ATCC 4412).</title>
        <authorList>
            <person name="Robson R.L."/>
            <person name="Jones R."/>
            <person name="Robson R.M."/>
            <person name="Schwartz A."/>
            <person name="Richardson T.H."/>
        </authorList>
    </citation>
    <scope>NUCLEOTIDE SEQUENCE [LARGE SCALE GENOMIC DNA]</scope>
    <source>
        <strain evidence="1 2">NCIMB 8003</strain>
    </source>
</reference>
<evidence type="ECO:0000313" key="2">
    <source>
        <dbReference type="Proteomes" id="UP000068210"/>
    </source>
</evidence>
<protein>
    <submittedName>
        <fullName evidence="1">CRISPR-associated protein, Cse2 family</fullName>
    </submittedName>
</protein>
<dbReference type="HOGENOM" id="CLU_104968_1_0_6"/>
<accession>A0A0C4WHG6</accession>
<proteinExistence type="predicted"/>
<dbReference type="Pfam" id="PF09485">
    <property type="entry name" value="CRISPR_Cse2"/>
    <property type="match status" value="1"/>
</dbReference>
<dbReference type="KEGG" id="acx:Achr_14880"/>
<keyword evidence="2" id="KW-1185">Reference proteome</keyword>
<dbReference type="RefSeq" id="WP_039803217.1">
    <property type="nucleotide sequence ID" value="NZ_CP010415.1"/>
</dbReference>
<evidence type="ECO:0000313" key="1">
    <source>
        <dbReference type="EMBL" id="AJE20953.1"/>
    </source>
</evidence>
<dbReference type="InterPro" id="IPR013382">
    <property type="entry name" value="CRISPR-assoc_prot_Cse2"/>
</dbReference>
<dbReference type="CDD" id="cd09731">
    <property type="entry name" value="Cse2_I-E"/>
    <property type="match status" value="1"/>
</dbReference>
<name>A0A0C4WHG6_9GAMM</name>
<gene>
    <name evidence="1" type="ORF">Achr_14880</name>
</gene>
<dbReference type="InterPro" id="IPR038287">
    <property type="entry name" value="Cse2_sf"/>
</dbReference>
<dbReference type="NCBIfam" id="TIGR02548">
    <property type="entry name" value="casB_cse2"/>
    <property type="match status" value="1"/>
</dbReference>
<dbReference type="AlphaFoldDB" id="A0A0C4WHG6"/>